<dbReference type="AlphaFoldDB" id="A0A8J5MM45"/>
<reference evidence="2" key="1">
    <citation type="journal article" date="2021" name="Sci. Adv.">
        <title>The American lobster genome reveals insights on longevity, neural, and immune adaptations.</title>
        <authorList>
            <person name="Polinski J.M."/>
            <person name="Zimin A.V."/>
            <person name="Clark K.F."/>
            <person name="Kohn A.B."/>
            <person name="Sadowski N."/>
            <person name="Timp W."/>
            <person name="Ptitsyn A."/>
            <person name="Khanna P."/>
            <person name="Romanova D.Y."/>
            <person name="Williams P."/>
            <person name="Greenwood S.J."/>
            <person name="Moroz L.L."/>
            <person name="Walt D.R."/>
            <person name="Bodnar A.G."/>
        </authorList>
    </citation>
    <scope>NUCLEOTIDE SEQUENCE</scope>
    <source>
        <strain evidence="2">GMGI-L3</strain>
    </source>
</reference>
<sequence>MKMTVRWVRLCVVAASLLMYAASVTEVPSITSYKVVPKFPKELNTCGLGKVTLGVTSTYLCAMECLHHPECLLYCLSGMECRLYKAQVTRHWLGEDGGLQFDKCYATWQHPMDLTPYITKVTSSSFYSSKSAIRAASNAINGYFCQHRDDCFLSGKETNSWWRTDLGAPQDVKEIWIQARRDTNLNDTLQNVEMRLGGSPNYTDNPVFATFTDPYQVGMLAKITRKSAMTGQYLQMQSMAHSYFGICDLQIIGN</sequence>
<dbReference type="PANTHER" id="PTHR45713:SF6">
    <property type="entry name" value="F5_8 TYPE C DOMAIN-CONTAINING PROTEIN"/>
    <property type="match status" value="1"/>
</dbReference>
<name>A0A8J5MM45_HOMAM</name>
<dbReference type="EMBL" id="JAHLQT010039184">
    <property type="protein sequence ID" value="KAG7156247.1"/>
    <property type="molecule type" value="Genomic_DNA"/>
</dbReference>
<dbReference type="InterPro" id="IPR051941">
    <property type="entry name" value="BG_Antigen-Binding_Lectin"/>
</dbReference>
<evidence type="ECO:0008006" key="4">
    <source>
        <dbReference type="Google" id="ProtNLM"/>
    </source>
</evidence>
<accession>A0A8J5MM45</accession>
<keyword evidence="3" id="KW-1185">Reference proteome</keyword>
<dbReference type="Proteomes" id="UP000747542">
    <property type="component" value="Unassembled WGS sequence"/>
</dbReference>
<dbReference type="Pfam" id="PF22633">
    <property type="entry name" value="F5_F8_type_C_2"/>
    <property type="match status" value="1"/>
</dbReference>
<keyword evidence="1" id="KW-0732">Signal</keyword>
<gene>
    <name evidence="2" type="ORF">Hamer_G005963</name>
</gene>
<proteinExistence type="predicted"/>
<evidence type="ECO:0000313" key="3">
    <source>
        <dbReference type="Proteomes" id="UP000747542"/>
    </source>
</evidence>
<feature type="signal peptide" evidence="1">
    <location>
        <begin position="1"/>
        <end position="23"/>
    </location>
</feature>
<evidence type="ECO:0000313" key="2">
    <source>
        <dbReference type="EMBL" id="KAG7156247.1"/>
    </source>
</evidence>
<evidence type="ECO:0000256" key="1">
    <source>
        <dbReference type="SAM" id="SignalP"/>
    </source>
</evidence>
<dbReference type="PANTHER" id="PTHR45713">
    <property type="entry name" value="FTP DOMAIN-CONTAINING PROTEIN"/>
    <property type="match status" value="1"/>
</dbReference>
<protein>
    <recommendedName>
        <fullName evidence="4">F5/8 type C domain-containing protein</fullName>
    </recommendedName>
</protein>
<organism evidence="2 3">
    <name type="scientific">Homarus americanus</name>
    <name type="common">American lobster</name>
    <dbReference type="NCBI Taxonomy" id="6706"/>
    <lineage>
        <taxon>Eukaryota</taxon>
        <taxon>Metazoa</taxon>
        <taxon>Ecdysozoa</taxon>
        <taxon>Arthropoda</taxon>
        <taxon>Crustacea</taxon>
        <taxon>Multicrustacea</taxon>
        <taxon>Malacostraca</taxon>
        <taxon>Eumalacostraca</taxon>
        <taxon>Eucarida</taxon>
        <taxon>Decapoda</taxon>
        <taxon>Pleocyemata</taxon>
        <taxon>Astacidea</taxon>
        <taxon>Nephropoidea</taxon>
        <taxon>Nephropidae</taxon>
        <taxon>Homarus</taxon>
    </lineage>
</organism>
<comment type="caution">
    <text evidence="2">The sequence shown here is derived from an EMBL/GenBank/DDBJ whole genome shotgun (WGS) entry which is preliminary data.</text>
</comment>
<feature type="chain" id="PRO_5035267306" description="F5/8 type C domain-containing protein" evidence="1">
    <location>
        <begin position="24"/>
        <end position="254"/>
    </location>
</feature>
<dbReference type="OrthoDB" id="6403151at2759"/>